<reference evidence="6" key="1">
    <citation type="journal article" date="2020" name="mSystems">
        <title>Genome- and Community-Level Interaction Insights into Carbon Utilization and Element Cycling Functions of Hydrothermarchaeota in Hydrothermal Sediment.</title>
        <authorList>
            <person name="Zhou Z."/>
            <person name="Liu Y."/>
            <person name="Xu W."/>
            <person name="Pan J."/>
            <person name="Luo Z.H."/>
            <person name="Li M."/>
        </authorList>
    </citation>
    <scope>NUCLEOTIDE SEQUENCE [LARGE SCALE GENOMIC DNA]</scope>
    <source>
        <strain evidence="6">SpSt-87</strain>
    </source>
</reference>
<evidence type="ECO:0000256" key="5">
    <source>
        <dbReference type="SAM" id="Phobius"/>
    </source>
</evidence>
<sequence length="203" mass="22369">MEMRFFRNEKGFTGLEAAIVLIAFVTVAAVFSYILLGAGFFATQKSQEVVHTGVKQATSSMEIVGSIVAIGNTTNNNVTNVTFTLQLAAGGQPIDLSKTLITVLVPADGTFKELKYNKSLPDEANRSKEYYVRWVYSLQGKDQEDDYLEEFEKAEVTVYLEAAGFDVDPNDNFIIEVKPPIGAAYPIELKAPPSIDKVMVLLR</sequence>
<dbReference type="GO" id="GO:0097589">
    <property type="term" value="C:archaeal-type flagellum"/>
    <property type="evidence" value="ECO:0007669"/>
    <property type="project" value="UniProtKB-SubCell"/>
</dbReference>
<dbReference type="PANTHER" id="PTHR35903">
    <property type="entry name" value="FLAGELLIN B1"/>
    <property type="match status" value="1"/>
</dbReference>
<evidence type="ECO:0000256" key="1">
    <source>
        <dbReference type="ARBA" id="ARBA00004618"/>
    </source>
</evidence>
<gene>
    <name evidence="6" type="ORF">ENW66_08760</name>
</gene>
<proteinExistence type="inferred from homology"/>
<dbReference type="AlphaFoldDB" id="A0A7C3MBL7"/>
<comment type="function">
    <text evidence="4">Flagellin is the subunit protein which polymerizes to form the filaments of archaeal flagella.</text>
</comment>
<evidence type="ECO:0000256" key="2">
    <source>
        <dbReference type="ARBA" id="ARBA00010256"/>
    </source>
</evidence>
<evidence type="ECO:0000256" key="4">
    <source>
        <dbReference type="RuleBase" id="RU361282"/>
    </source>
</evidence>
<name>A0A7C3MBL7_ARCFL</name>
<keyword evidence="5" id="KW-1133">Transmembrane helix</keyword>
<dbReference type="GO" id="GO:0005198">
    <property type="term" value="F:structural molecule activity"/>
    <property type="evidence" value="ECO:0007669"/>
    <property type="project" value="InterPro"/>
</dbReference>
<keyword evidence="6" id="KW-0966">Cell projection</keyword>
<dbReference type="EMBL" id="DTLB01000051">
    <property type="protein sequence ID" value="HFW33017.1"/>
    <property type="molecule type" value="Genomic_DNA"/>
</dbReference>
<feature type="transmembrane region" description="Helical" evidence="5">
    <location>
        <begin position="12"/>
        <end position="36"/>
    </location>
</feature>
<comment type="similarity">
    <text evidence="2 4">Belongs to the archaeal flagellin family.</text>
</comment>
<dbReference type="GO" id="GO:0097588">
    <property type="term" value="P:archaeal or bacterial-type flagellum-dependent cell motility"/>
    <property type="evidence" value="ECO:0007669"/>
    <property type="project" value="InterPro"/>
</dbReference>
<comment type="subcellular location">
    <subcellularLocation>
        <location evidence="1 4">Archaeal flagellum</location>
    </subcellularLocation>
</comment>
<organism evidence="6">
    <name type="scientific">Archaeoglobus fulgidus</name>
    <dbReference type="NCBI Taxonomy" id="2234"/>
    <lineage>
        <taxon>Archaea</taxon>
        <taxon>Methanobacteriati</taxon>
        <taxon>Methanobacteriota</taxon>
        <taxon>Archaeoglobi</taxon>
        <taxon>Archaeoglobales</taxon>
        <taxon>Archaeoglobaceae</taxon>
        <taxon>Archaeoglobus</taxon>
    </lineage>
</organism>
<protein>
    <recommendedName>
        <fullName evidence="4">Flagellin</fullName>
    </recommendedName>
</protein>
<keyword evidence="6" id="KW-0282">Flagellum</keyword>
<dbReference type="PANTHER" id="PTHR35903:SF1">
    <property type="entry name" value="FLAGELLIN B1"/>
    <property type="match status" value="1"/>
</dbReference>
<accession>A0A7C3MBL7</accession>
<dbReference type="NCBIfam" id="TIGR02537">
    <property type="entry name" value="arch_flag_Nterm"/>
    <property type="match status" value="1"/>
</dbReference>
<keyword evidence="5" id="KW-0812">Transmembrane</keyword>
<evidence type="ECO:0000313" key="6">
    <source>
        <dbReference type="EMBL" id="HFW33017.1"/>
    </source>
</evidence>
<evidence type="ECO:0000256" key="3">
    <source>
        <dbReference type="ARBA" id="ARBA00022440"/>
    </source>
</evidence>
<dbReference type="InterPro" id="IPR002774">
    <property type="entry name" value="Flagellin_arc-type"/>
</dbReference>
<dbReference type="InterPro" id="IPR013373">
    <property type="entry name" value="Flagellin/pilin_N_arc"/>
</dbReference>
<keyword evidence="6" id="KW-0969">Cilium</keyword>
<dbReference type="Pfam" id="PF01917">
    <property type="entry name" value="Flagellin_arch-type"/>
    <property type="match status" value="1"/>
</dbReference>
<keyword evidence="5" id="KW-0472">Membrane</keyword>
<comment type="caution">
    <text evidence="6">The sequence shown here is derived from an EMBL/GenBank/DDBJ whole genome shotgun (WGS) entry which is preliminary data.</text>
</comment>
<keyword evidence="3 4" id="KW-0974">Archaeal flagellum</keyword>